<dbReference type="STRING" id="1137993.SAMN05660209_00400"/>
<protein>
    <submittedName>
        <fullName evidence="3">Glycosyl transferases group 1</fullName>
    </submittedName>
</protein>
<proteinExistence type="predicted"/>
<reference evidence="4" key="1">
    <citation type="submission" date="2016-10" db="EMBL/GenBank/DDBJ databases">
        <authorList>
            <person name="Varghese N."/>
            <person name="Submissions S."/>
        </authorList>
    </citation>
    <scope>NUCLEOTIDE SEQUENCE [LARGE SCALE GENOMIC DNA]</scope>
    <source>
        <strain evidence="4">DSM 45422</strain>
    </source>
</reference>
<dbReference type="RefSeq" id="WP_170856590.1">
    <property type="nucleotide sequence ID" value="NZ_FNOT01000001.1"/>
</dbReference>
<keyword evidence="1" id="KW-0328">Glycosyltransferase</keyword>
<keyword evidence="2 3" id="KW-0808">Transferase</keyword>
<name>A0A1H3BDJ4_9ACTN</name>
<dbReference type="CDD" id="cd03801">
    <property type="entry name" value="GT4_PimA-like"/>
    <property type="match status" value="1"/>
</dbReference>
<organism evidence="3 4">
    <name type="scientific">Geodermatophilus africanus</name>
    <dbReference type="NCBI Taxonomy" id="1137993"/>
    <lineage>
        <taxon>Bacteria</taxon>
        <taxon>Bacillati</taxon>
        <taxon>Actinomycetota</taxon>
        <taxon>Actinomycetes</taxon>
        <taxon>Geodermatophilales</taxon>
        <taxon>Geodermatophilaceae</taxon>
        <taxon>Geodermatophilus</taxon>
    </lineage>
</organism>
<evidence type="ECO:0000313" key="4">
    <source>
        <dbReference type="Proteomes" id="UP000198921"/>
    </source>
</evidence>
<dbReference type="Gene3D" id="3.40.50.2000">
    <property type="entry name" value="Glycogen Phosphorylase B"/>
    <property type="match status" value="1"/>
</dbReference>
<evidence type="ECO:0000256" key="1">
    <source>
        <dbReference type="ARBA" id="ARBA00022676"/>
    </source>
</evidence>
<dbReference type="GO" id="GO:0016757">
    <property type="term" value="F:glycosyltransferase activity"/>
    <property type="evidence" value="ECO:0007669"/>
    <property type="project" value="UniProtKB-KW"/>
</dbReference>
<dbReference type="Pfam" id="PF13692">
    <property type="entry name" value="Glyco_trans_1_4"/>
    <property type="match status" value="1"/>
</dbReference>
<dbReference type="Proteomes" id="UP000198921">
    <property type="component" value="Unassembled WGS sequence"/>
</dbReference>
<dbReference type="AlphaFoldDB" id="A0A1H3BDJ4"/>
<evidence type="ECO:0000313" key="3">
    <source>
        <dbReference type="EMBL" id="SDX40023.1"/>
    </source>
</evidence>
<gene>
    <name evidence="3" type="ORF">SAMN05660209_00400</name>
</gene>
<accession>A0A1H3BDJ4</accession>
<dbReference type="EMBL" id="FNOT01000001">
    <property type="protein sequence ID" value="SDX40023.1"/>
    <property type="molecule type" value="Genomic_DNA"/>
</dbReference>
<dbReference type="SUPFAM" id="SSF53756">
    <property type="entry name" value="UDP-Glycosyltransferase/glycogen phosphorylase"/>
    <property type="match status" value="1"/>
</dbReference>
<dbReference type="PANTHER" id="PTHR12526:SF510">
    <property type="entry name" value="D-INOSITOL 3-PHOSPHATE GLYCOSYLTRANSFERASE"/>
    <property type="match status" value="1"/>
</dbReference>
<evidence type="ECO:0000256" key="2">
    <source>
        <dbReference type="ARBA" id="ARBA00022679"/>
    </source>
</evidence>
<dbReference type="PANTHER" id="PTHR12526">
    <property type="entry name" value="GLYCOSYLTRANSFERASE"/>
    <property type="match status" value="1"/>
</dbReference>
<keyword evidence="4" id="KW-1185">Reference proteome</keyword>
<sequence length="189" mass="18987">MATSAVAPRRLLCVAPLAPAGGVDTLLTAFGMLADDHPELSAEVVGTGPLARVLRSHADYLGLAERVGFRGRLAPPAVRSAVRDCAVLVLPHRHGTAAVPAAGTAVLEALEAACPVVATPLAPYLDLLDAGTVVPPDDPTAMAQALVSVLTGTRARAAGAGPGAAGPGGASRPEADGHLLRRAWLRVLG</sequence>